<evidence type="ECO:0000256" key="3">
    <source>
        <dbReference type="SAM" id="SignalP"/>
    </source>
</evidence>
<evidence type="ECO:0000256" key="2">
    <source>
        <dbReference type="SAM" id="Phobius"/>
    </source>
</evidence>
<evidence type="ECO:0000313" key="4">
    <source>
        <dbReference type="EMBL" id="KAK1381547.1"/>
    </source>
</evidence>
<keyword evidence="2" id="KW-0812">Transmembrane</keyword>
<accession>A0AAD8I970</accession>
<feature type="region of interest" description="Disordered" evidence="1">
    <location>
        <begin position="27"/>
        <end position="50"/>
    </location>
</feature>
<proteinExistence type="predicted"/>
<comment type="caution">
    <text evidence="4">The sequence shown here is derived from an EMBL/GenBank/DDBJ whole genome shotgun (WGS) entry which is preliminary data.</text>
</comment>
<feature type="chain" id="PRO_5042196091" evidence="3">
    <location>
        <begin position="23"/>
        <end position="112"/>
    </location>
</feature>
<dbReference type="AlphaFoldDB" id="A0AAD8I970"/>
<organism evidence="4 5">
    <name type="scientific">Heracleum sosnowskyi</name>
    <dbReference type="NCBI Taxonomy" id="360622"/>
    <lineage>
        <taxon>Eukaryota</taxon>
        <taxon>Viridiplantae</taxon>
        <taxon>Streptophyta</taxon>
        <taxon>Embryophyta</taxon>
        <taxon>Tracheophyta</taxon>
        <taxon>Spermatophyta</taxon>
        <taxon>Magnoliopsida</taxon>
        <taxon>eudicotyledons</taxon>
        <taxon>Gunneridae</taxon>
        <taxon>Pentapetalae</taxon>
        <taxon>asterids</taxon>
        <taxon>campanulids</taxon>
        <taxon>Apiales</taxon>
        <taxon>Apiaceae</taxon>
        <taxon>Apioideae</taxon>
        <taxon>apioid superclade</taxon>
        <taxon>Tordylieae</taxon>
        <taxon>Tordyliinae</taxon>
        <taxon>Heracleum</taxon>
    </lineage>
</organism>
<keyword evidence="2" id="KW-0472">Membrane</keyword>
<dbReference type="Proteomes" id="UP001237642">
    <property type="component" value="Unassembled WGS sequence"/>
</dbReference>
<name>A0AAD8I970_9APIA</name>
<gene>
    <name evidence="4" type="ORF">POM88_028291</name>
</gene>
<feature type="transmembrane region" description="Helical" evidence="2">
    <location>
        <begin position="92"/>
        <end position="111"/>
    </location>
</feature>
<protein>
    <submittedName>
        <fullName evidence="4">Uncharacterized protein</fullName>
    </submittedName>
</protein>
<evidence type="ECO:0000256" key="1">
    <source>
        <dbReference type="SAM" id="MobiDB-lite"/>
    </source>
</evidence>
<keyword evidence="3" id="KW-0732">Signal</keyword>
<feature type="compositionally biased region" description="Low complexity" evidence="1">
    <location>
        <begin position="27"/>
        <end position="46"/>
    </location>
</feature>
<reference evidence="4" key="2">
    <citation type="submission" date="2023-05" db="EMBL/GenBank/DDBJ databases">
        <authorList>
            <person name="Schelkunov M.I."/>
        </authorList>
    </citation>
    <scope>NUCLEOTIDE SEQUENCE</scope>
    <source>
        <strain evidence="4">Hsosn_3</strain>
        <tissue evidence="4">Leaf</tissue>
    </source>
</reference>
<feature type="signal peptide" evidence="3">
    <location>
        <begin position="1"/>
        <end position="22"/>
    </location>
</feature>
<reference evidence="4" key="1">
    <citation type="submission" date="2023-02" db="EMBL/GenBank/DDBJ databases">
        <title>Genome of toxic invasive species Heracleum sosnowskyi carries increased number of genes despite the absence of recent whole-genome duplications.</title>
        <authorList>
            <person name="Schelkunov M."/>
            <person name="Shtratnikova V."/>
            <person name="Makarenko M."/>
            <person name="Klepikova A."/>
            <person name="Omelchenko D."/>
            <person name="Novikova G."/>
            <person name="Obukhova E."/>
            <person name="Bogdanov V."/>
            <person name="Penin A."/>
            <person name="Logacheva M."/>
        </authorList>
    </citation>
    <scope>NUCLEOTIDE SEQUENCE</scope>
    <source>
        <strain evidence="4">Hsosn_3</strain>
        <tissue evidence="4">Leaf</tissue>
    </source>
</reference>
<keyword evidence="2" id="KW-1133">Transmembrane helix</keyword>
<keyword evidence="5" id="KW-1185">Reference proteome</keyword>
<evidence type="ECO:0000313" key="5">
    <source>
        <dbReference type="Proteomes" id="UP001237642"/>
    </source>
</evidence>
<dbReference type="EMBL" id="JAUIZM010000006">
    <property type="protein sequence ID" value="KAK1381547.1"/>
    <property type="molecule type" value="Genomic_DNA"/>
</dbReference>
<sequence length="112" mass="10584">MARQLVFVAAFVVLFVIGKVSAASSHSAASNDGAAPAAETPNAGAPKSAKDLVGEATAAAGAPVADALESAAGAALAAAPAPAPSGASSREVSINVVGAIVAGVASFFLRVI</sequence>